<evidence type="ECO:0000313" key="5">
    <source>
        <dbReference type="EMBL" id="MFF3672171.1"/>
    </source>
</evidence>
<sequence length="307" mass="32076">MSGGGEAPATTDVGDDVSRPTTAERDAGAWAGHDLGERTVAYDERDVILYALAVGAEAADLDLVFEERLRVLPTFALTQAQWAPDALGALGAFDVATAVHGSQRLVVRAPLPASGELTMRARVAAVWDKGSAAVFDVEVESACFQATWSLFAPGRGGFGGERGASRPKPQETPADHELRVRTAPNQAALYRLLGDRHHMHIDPEAAKAAGMPRPFMHGLCTLAAVTLPLAAAVGAHPADLVELEGRFAAPVFPGDRLDTRAWADTGDGAAVLFEAAADGKTAISGGRARFRALVGRRSPGDRGPSSA</sequence>
<keyword evidence="6" id="KW-1185">Reference proteome</keyword>
<gene>
    <name evidence="5" type="ORF">ACFYXI_42430</name>
</gene>
<dbReference type="InterPro" id="IPR029069">
    <property type="entry name" value="HotDog_dom_sf"/>
</dbReference>
<reference evidence="5 6" key="1">
    <citation type="submission" date="2024-10" db="EMBL/GenBank/DDBJ databases">
        <title>The Natural Products Discovery Center: Release of the First 8490 Sequenced Strains for Exploring Actinobacteria Biosynthetic Diversity.</title>
        <authorList>
            <person name="Kalkreuter E."/>
            <person name="Kautsar S.A."/>
            <person name="Yang D."/>
            <person name="Bader C.D."/>
            <person name="Teijaro C.N."/>
            <person name="Fluegel L."/>
            <person name="Davis C.M."/>
            <person name="Simpson J.R."/>
            <person name="Lauterbach L."/>
            <person name="Steele A.D."/>
            <person name="Gui C."/>
            <person name="Meng S."/>
            <person name="Li G."/>
            <person name="Viehrig K."/>
            <person name="Ye F."/>
            <person name="Su P."/>
            <person name="Kiefer A.F."/>
            <person name="Nichols A."/>
            <person name="Cepeda A.J."/>
            <person name="Yan W."/>
            <person name="Fan B."/>
            <person name="Jiang Y."/>
            <person name="Adhikari A."/>
            <person name="Zheng C.-J."/>
            <person name="Schuster L."/>
            <person name="Cowan T.M."/>
            <person name="Smanski M.J."/>
            <person name="Chevrette M.G."/>
            <person name="De Carvalho L.P.S."/>
            <person name="Shen B."/>
        </authorList>
    </citation>
    <scope>NUCLEOTIDE SEQUENCE [LARGE SCALE GENOMIC DNA]</scope>
    <source>
        <strain evidence="5 6">NPDC002173</strain>
    </source>
</reference>
<dbReference type="Pfam" id="PF01575">
    <property type="entry name" value="MaoC_dehydratas"/>
    <property type="match status" value="1"/>
</dbReference>
<comment type="caution">
    <text evidence="5">The sequence shown here is derived from an EMBL/GenBank/DDBJ whole genome shotgun (WGS) entry which is preliminary data.</text>
</comment>
<protein>
    <submittedName>
        <fullName evidence="5">MaoC/PaaZ C-terminal domain-containing protein</fullName>
    </submittedName>
</protein>
<dbReference type="Pfam" id="PF22622">
    <property type="entry name" value="MFE-2_hydrat-2_N"/>
    <property type="match status" value="1"/>
</dbReference>
<dbReference type="RefSeq" id="WP_387418333.1">
    <property type="nucleotide sequence ID" value="NZ_JBIASD010000072.1"/>
</dbReference>
<accession>A0ABW6T4J2</accession>
<evidence type="ECO:0000313" key="6">
    <source>
        <dbReference type="Proteomes" id="UP001602013"/>
    </source>
</evidence>
<name>A0ABW6T4J2_9ACTN</name>
<evidence type="ECO:0000256" key="1">
    <source>
        <dbReference type="ARBA" id="ARBA00005254"/>
    </source>
</evidence>
<dbReference type="SUPFAM" id="SSF54637">
    <property type="entry name" value="Thioesterase/thiol ester dehydrase-isomerase"/>
    <property type="match status" value="2"/>
</dbReference>
<dbReference type="InterPro" id="IPR002539">
    <property type="entry name" value="MaoC-like_dom"/>
</dbReference>
<organism evidence="5 6">
    <name type="scientific">Microtetraspora malaysiensis</name>
    <dbReference type="NCBI Taxonomy" id="161358"/>
    <lineage>
        <taxon>Bacteria</taxon>
        <taxon>Bacillati</taxon>
        <taxon>Actinomycetota</taxon>
        <taxon>Actinomycetes</taxon>
        <taxon>Streptosporangiales</taxon>
        <taxon>Streptosporangiaceae</taxon>
        <taxon>Microtetraspora</taxon>
    </lineage>
</organism>
<dbReference type="Proteomes" id="UP001602013">
    <property type="component" value="Unassembled WGS sequence"/>
</dbReference>
<evidence type="ECO:0000259" key="4">
    <source>
        <dbReference type="Pfam" id="PF22622"/>
    </source>
</evidence>
<dbReference type="EMBL" id="JBIASD010000072">
    <property type="protein sequence ID" value="MFF3672171.1"/>
    <property type="molecule type" value="Genomic_DNA"/>
</dbReference>
<evidence type="ECO:0000256" key="2">
    <source>
        <dbReference type="SAM" id="MobiDB-lite"/>
    </source>
</evidence>
<feature type="domain" description="Peroxisomal multifunctional enzyme type 2-like N-terminal" evidence="4">
    <location>
        <begin position="41"/>
        <end position="142"/>
    </location>
</feature>
<comment type="similarity">
    <text evidence="1">Belongs to the enoyl-CoA hydratase/isomerase family.</text>
</comment>
<feature type="domain" description="MaoC-like" evidence="3">
    <location>
        <begin position="170"/>
        <end position="263"/>
    </location>
</feature>
<feature type="region of interest" description="Disordered" evidence="2">
    <location>
        <begin position="1"/>
        <end position="30"/>
    </location>
</feature>
<dbReference type="Gene3D" id="3.10.129.10">
    <property type="entry name" value="Hotdog Thioesterase"/>
    <property type="match status" value="1"/>
</dbReference>
<feature type="compositionally biased region" description="Basic and acidic residues" evidence="2">
    <location>
        <begin position="16"/>
        <end position="27"/>
    </location>
</feature>
<dbReference type="PANTHER" id="PTHR13078">
    <property type="entry name" value="PEROXISOMAL MULTIFUNCTIONAL ENZYME TYPE 2-RELATED"/>
    <property type="match status" value="1"/>
</dbReference>
<dbReference type="InterPro" id="IPR054357">
    <property type="entry name" value="MFE-2_N"/>
</dbReference>
<evidence type="ECO:0000259" key="3">
    <source>
        <dbReference type="Pfam" id="PF01575"/>
    </source>
</evidence>
<proteinExistence type="inferred from homology"/>
<dbReference type="PANTHER" id="PTHR13078:SF56">
    <property type="entry name" value="PEROXISOMAL MULTIFUNCTIONAL ENZYME TYPE 2"/>
    <property type="match status" value="1"/>
</dbReference>